<protein>
    <recommendedName>
        <fullName evidence="4">DUF3267 domain-containing protein</fullName>
    </recommendedName>
</protein>
<proteinExistence type="predicted"/>
<dbReference type="Proteomes" id="UP000001304">
    <property type="component" value="Chromosome"/>
</dbReference>
<keyword evidence="3" id="KW-1185">Reference proteome</keyword>
<evidence type="ECO:0000313" key="3">
    <source>
        <dbReference type="Proteomes" id="UP000001304"/>
    </source>
</evidence>
<dbReference type="KEGG" id="iag:Igag_1132"/>
<dbReference type="BioCyc" id="IAGG583356:GHAH-1114-MONOMER"/>
<gene>
    <name evidence="2" type="ordered locus">Igag_1132</name>
</gene>
<name>E0SNZ8_IGNAA</name>
<reference evidence="2 3" key="1">
    <citation type="journal article" date="2010" name="Stand. Genomic Sci.">
        <title>Complete genome sequence of Ignisphaera aggregans type strain (AQ1.S1).</title>
        <authorList>
            <person name="Goker M."/>
            <person name="Held B."/>
            <person name="Lapidus A."/>
            <person name="Nolan M."/>
            <person name="Spring S."/>
            <person name="Yasawong M."/>
            <person name="Lucas S."/>
            <person name="Glavina Del Rio T."/>
            <person name="Tice H."/>
            <person name="Cheng J.F."/>
            <person name="Goodwin L."/>
            <person name="Tapia R."/>
            <person name="Pitluck S."/>
            <person name="Liolios K."/>
            <person name="Ivanova N."/>
            <person name="Mavromatis K."/>
            <person name="Mikhailova N."/>
            <person name="Pati A."/>
            <person name="Chen A."/>
            <person name="Palaniappan K."/>
            <person name="Brambilla E."/>
            <person name="Land M."/>
            <person name="Hauser L."/>
            <person name="Chang Y.J."/>
            <person name="Jeffries C.D."/>
            <person name="Brettin T."/>
            <person name="Detter J.C."/>
            <person name="Han C."/>
            <person name="Rohde M."/>
            <person name="Sikorski J."/>
            <person name="Woyke T."/>
            <person name="Bristow J."/>
            <person name="Eisen J.A."/>
            <person name="Markowitz V."/>
            <person name="Hugenholtz P."/>
            <person name="Kyrpides N.C."/>
            <person name="Klenk H.P."/>
        </authorList>
    </citation>
    <scope>NUCLEOTIDE SEQUENCE [LARGE SCALE GENOMIC DNA]</scope>
    <source>
        <strain evidence="3">DSM 17230 / JCM 13409 / AQ1.S1</strain>
    </source>
</reference>
<dbReference type="Pfam" id="PF11667">
    <property type="entry name" value="DUF3267"/>
    <property type="match status" value="1"/>
</dbReference>
<feature type="transmembrane region" description="Helical" evidence="1">
    <location>
        <begin position="5"/>
        <end position="23"/>
    </location>
</feature>
<organism evidence="2 3">
    <name type="scientific">Ignisphaera aggregans (strain DSM 17230 / JCM 13409 / AQ1.S1)</name>
    <dbReference type="NCBI Taxonomy" id="583356"/>
    <lineage>
        <taxon>Archaea</taxon>
        <taxon>Thermoproteota</taxon>
        <taxon>Thermoprotei</taxon>
        <taxon>Desulfurococcales</taxon>
        <taxon>Desulfurococcaceae</taxon>
        <taxon>Ignisphaera</taxon>
    </lineage>
</organism>
<evidence type="ECO:0008006" key="4">
    <source>
        <dbReference type="Google" id="ProtNLM"/>
    </source>
</evidence>
<accession>E0SNZ8</accession>
<evidence type="ECO:0000313" key="2">
    <source>
        <dbReference type="EMBL" id="ADM27944.1"/>
    </source>
</evidence>
<feature type="transmembrane region" description="Helical" evidence="1">
    <location>
        <begin position="78"/>
        <end position="99"/>
    </location>
</feature>
<feature type="transmembrane region" description="Helical" evidence="1">
    <location>
        <begin position="29"/>
        <end position="48"/>
    </location>
</feature>
<keyword evidence="1" id="KW-0812">Transmembrane</keyword>
<dbReference type="InterPro" id="IPR021683">
    <property type="entry name" value="DUF3267"/>
</dbReference>
<dbReference type="AlphaFoldDB" id="E0SNZ8"/>
<keyword evidence="1" id="KW-0472">Membrane</keyword>
<keyword evidence="1" id="KW-1133">Transmembrane helix</keyword>
<dbReference type="HOGENOM" id="CLU_1891395_0_0_2"/>
<dbReference type="STRING" id="583356.Igag_1132"/>
<evidence type="ECO:0000256" key="1">
    <source>
        <dbReference type="SAM" id="Phobius"/>
    </source>
</evidence>
<sequence>MKLKILSYIALGIAMPWLLSRVIDMNILLTAYILLPLIGSIHELLHLIAIKILHLDHRFIVNGLFIGFYINTNSPKNIVIAASLPQITTIALIIIYIVFNSYLALALSIYHTALSLEDIAKIFRYTLLYHNISL</sequence>
<dbReference type="EMBL" id="CP002098">
    <property type="protein sequence ID" value="ADM27944.1"/>
    <property type="molecule type" value="Genomic_DNA"/>
</dbReference>